<name>A0A7U3UYC8_9ACTN</name>
<reference evidence="1 2" key="2">
    <citation type="journal article" date="2011" name="J. Antibiot.">
        <title>Furaquinocins I and J: novel polyketide isoprenoid hybrid compounds from Streptomyces reveromyceticus SN-593.</title>
        <authorList>
            <person name="Panthee S."/>
            <person name="Takahashi S."/>
            <person name="Takagi H."/>
            <person name="Nogawa T."/>
            <person name="Oowada E."/>
            <person name="Uramoto M."/>
            <person name="Osada H."/>
        </authorList>
    </citation>
    <scope>NUCLEOTIDE SEQUENCE [LARGE SCALE GENOMIC DNA]</scope>
    <source>
        <strain evidence="1 2">SN-593</strain>
    </source>
</reference>
<dbReference type="AlphaFoldDB" id="A0A7U3UYC8"/>
<dbReference type="EMBL" id="AP018365">
    <property type="protein sequence ID" value="BBB01109.1"/>
    <property type="molecule type" value="Genomic_DNA"/>
</dbReference>
<accession>A0A7U3UYC8</accession>
<reference evidence="1 2" key="1">
    <citation type="journal article" date="2010" name="J. Bacteriol.">
        <title>Biochemical characterization of a novel indole prenyltransferase from Streptomyces sp. SN-593.</title>
        <authorList>
            <person name="Takahashi S."/>
            <person name="Takagi H."/>
            <person name="Toyoda A."/>
            <person name="Uramoto M."/>
            <person name="Nogawa T."/>
            <person name="Ueki M."/>
            <person name="Sakaki Y."/>
            <person name="Osada H."/>
        </authorList>
    </citation>
    <scope>NUCLEOTIDE SEQUENCE [LARGE SCALE GENOMIC DNA]</scope>
    <source>
        <strain evidence="1 2">SN-593</strain>
    </source>
</reference>
<evidence type="ECO:0000313" key="2">
    <source>
        <dbReference type="Proteomes" id="UP000595703"/>
    </source>
</evidence>
<reference evidence="1 2" key="3">
    <citation type="journal article" date="2011" name="Nat. Chem. Biol.">
        <title>Reveromycin A biosynthesis uses RevG and RevJ for stereospecific spiroacetal formation.</title>
        <authorList>
            <person name="Takahashi S."/>
            <person name="Toyoda A."/>
            <person name="Sekiyama Y."/>
            <person name="Takagi H."/>
            <person name="Nogawa T."/>
            <person name="Uramoto M."/>
            <person name="Suzuki R."/>
            <person name="Koshino H."/>
            <person name="Kumano T."/>
            <person name="Panthee S."/>
            <person name="Dairi T."/>
            <person name="Ishikawa J."/>
            <person name="Ikeda H."/>
            <person name="Sakaki Y."/>
            <person name="Osada H."/>
        </authorList>
    </citation>
    <scope>NUCLEOTIDE SEQUENCE [LARGE SCALE GENOMIC DNA]</scope>
    <source>
        <strain evidence="1 2">SN-593</strain>
    </source>
</reference>
<keyword evidence="2" id="KW-1185">Reference proteome</keyword>
<evidence type="ECO:0000313" key="1">
    <source>
        <dbReference type="EMBL" id="BBB01109.1"/>
    </source>
</evidence>
<dbReference type="RefSeq" id="WP_202237056.1">
    <property type="nucleotide sequence ID" value="NZ_AP018365.1"/>
</dbReference>
<reference evidence="1 2" key="4">
    <citation type="journal article" date="2020" name="Sci. Rep.">
        <title>beta-carboline chemical signals induce reveromycin production through a LuxR family regulator in Streptomyces sp. SN-593.</title>
        <authorList>
            <person name="Panthee S."/>
            <person name="Kito N."/>
            <person name="Hayashi T."/>
            <person name="Shimizu T."/>
            <person name="Ishikawa J."/>
            <person name="Hamamoto H."/>
            <person name="Osada H."/>
            <person name="Takahashi S."/>
        </authorList>
    </citation>
    <scope>NUCLEOTIDE SEQUENCE [LARGE SCALE GENOMIC DNA]</scope>
    <source>
        <strain evidence="1 2">SN-593</strain>
    </source>
</reference>
<sequence length="63" mass="7021">MFATDAGYYLRGGDGLYAPRDVELVERAASNPCGAACDERDHDLIRTCDHCRGACRHPKEEHQ</sequence>
<proteinExistence type="predicted"/>
<protein>
    <submittedName>
        <fullName evidence="1">Uncharacterized protein</fullName>
    </submittedName>
</protein>
<dbReference type="Proteomes" id="UP000595703">
    <property type="component" value="Chromosome"/>
</dbReference>
<gene>
    <name evidence="1" type="ORF">RVR_8365</name>
</gene>
<organism evidence="1 2">
    <name type="scientific">Actinacidiphila reveromycinica</name>
    <dbReference type="NCBI Taxonomy" id="659352"/>
    <lineage>
        <taxon>Bacteria</taxon>
        <taxon>Bacillati</taxon>
        <taxon>Actinomycetota</taxon>
        <taxon>Actinomycetes</taxon>
        <taxon>Kitasatosporales</taxon>
        <taxon>Streptomycetaceae</taxon>
        <taxon>Actinacidiphila</taxon>
    </lineage>
</organism>
<dbReference type="KEGG" id="arev:RVR_8365"/>